<keyword evidence="4" id="KW-0238">DNA-binding</keyword>
<accession>A0A834GWU7</accession>
<dbReference type="InterPro" id="IPR046347">
    <property type="entry name" value="bZIP_sf"/>
</dbReference>
<dbReference type="EMBL" id="WJXA01000005">
    <property type="protein sequence ID" value="KAF7144049.1"/>
    <property type="molecule type" value="Genomic_DNA"/>
</dbReference>
<feature type="compositionally biased region" description="Gly residues" evidence="9">
    <location>
        <begin position="116"/>
        <end position="126"/>
    </location>
</feature>
<dbReference type="Pfam" id="PF00170">
    <property type="entry name" value="bZIP_1"/>
    <property type="match status" value="1"/>
</dbReference>
<comment type="subcellular location">
    <subcellularLocation>
        <location evidence="1">Nucleus</location>
    </subcellularLocation>
</comment>
<evidence type="ECO:0000256" key="6">
    <source>
        <dbReference type="ARBA" id="ARBA00023242"/>
    </source>
</evidence>
<dbReference type="FunFam" id="1.20.5.170:FF:000048">
    <property type="entry name" value="ABSCISIC ACID-INSENSITIVE 5-like protein 5"/>
    <property type="match status" value="1"/>
</dbReference>
<dbReference type="GO" id="GO:0009738">
    <property type="term" value="P:abscisic acid-activated signaling pathway"/>
    <property type="evidence" value="ECO:0007669"/>
    <property type="project" value="UniProtKB-KW"/>
</dbReference>
<dbReference type="CDD" id="cd14707">
    <property type="entry name" value="bZIP_plant_BZIP46"/>
    <property type="match status" value="1"/>
</dbReference>
<keyword evidence="12" id="KW-1185">Reference proteome</keyword>
<evidence type="ECO:0000256" key="4">
    <source>
        <dbReference type="ARBA" id="ARBA00023125"/>
    </source>
</evidence>
<feature type="coiled-coil region" evidence="8">
    <location>
        <begin position="295"/>
        <end position="329"/>
    </location>
</feature>
<evidence type="ECO:0000313" key="11">
    <source>
        <dbReference type="EMBL" id="KAF7144049.1"/>
    </source>
</evidence>
<dbReference type="OrthoDB" id="1927218at2759"/>
<comment type="caution">
    <text evidence="11">The sequence shown here is derived from an EMBL/GenBank/DDBJ whole genome shotgun (WGS) entry which is preliminary data.</text>
</comment>
<dbReference type="GO" id="GO:0045893">
    <property type="term" value="P:positive regulation of DNA-templated transcription"/>
    <property type="evidence" value="ECO:0007669"/>
    <property type="project" value="InterPro"/>
</dbReference>
<dbReference type="PROSITE" id="PS00036">
    <property type="entry name" value="BZIP_BASIC"/>
    <property type="match status" value="1"/>
</dbReference>
<proteinExistence type="inferred from homology"/>
<evidence type="ECO:0000256" key="2">
    <source>
        <dbReference type="ARBA" id="ARBA00022682"/>
    </source>
</evidence>
<dbReference type="PANTHER" id="PTHR22952:SF463">
    <property type="entry name" value="ABSCISIC ACID-INSENSITIVE 5-LIKE PROTEIN 7"/>
    <property type="match status" value="1"/>
</dbReference>
<dbReference type="SMART" id="SM00338">
    <property type="entry name" value="BRLZ"/>
    <property type="match status" value="1"/>
</dbReference>
<keyword evidence="3" id="KW-0805">Transcription regulation</keyword>
<dbReference type="GO" id="GO:0003677">
    <property type="term" value="F:DNA binding"/>
    <property type="evidence" value="ECO:0007669"/>
    <property type="project" value="UniProtKB-KW"/>
</dbReference>
<evidence type="ECO:0000256" key="7">
    <source>
        <dbReference type="ARBA" id="ARBA00061369"/>
    </source>
</evidence>
<keyword evidence="6" id="KW-0539">Nucleus</keyword>
<evidence type="ECO:0000256" key="5">
    <source>
        <dbReference type="ARBA" id="ARBA00023163"/>
    </source>
</evidence>
<dbReference type="GO" id="GO:0003700">
    <property type="term" value="F:DNA-binding transcription factor activity"/>
    <property type="evidence" value="ECO:0007669"/>
    <property type="project" value="InterPro"/>
</dbReference>
<dbReference type="InterPro" id="IPR043452">
    <property type="entry name" value="BZIP46-like"/>
</dbReference>
<protein>
    <recommendedName>
        <fullName evidence="10">BZIP domain-containing protein</fullName>
    </recommendedName>
</protein>
<evidence type="ECO:0000256" key="3">
    <source>
        <dbReference type="ARBA" id="ARBA00023015"/>
    </source>
</evidence>
<dbReference type="Gene3D" id="1.20.5.170">
    <property type="match status" value="1"/>
</dbReference>
<dbReference type="AlphaFoldDB" id="A0A834GWU7"/>
<name>A0A834GWU7_RHOSS</name>
<dbReference type="InterPro" id="IPR004827">
    <property type="entry name" value="bZIP"/>
</dbReference>
<comment type="similarity">
    <text evidence="7">Belongs to the bZIP family. ABI5 subfamily.</text>
</comment>
<feature type="region of interest" description="Disordered" evidence="9">
    <location>
        <begin position="107"/>
        <end position="141"/>
    </location>
</feature>
<feature type="compositionally biased region" description="Polar residues" evidence="9">
    <location>
        <begin position="171"/>
        <end position="180"/>
    </location>
</feature>
<evidence type="ECO:0000259" key="10">
    <source>
        <dbReference type="PROSITE" id="PS50217"/>
    </source>
</evidence>
<keyword evidence="5" id="KW-0804">Transcription</keyword>
<keyword evidence="2" id="KW-0938">Abscisic acid signaling pathway</keyword>
<dbReference type="PROSITE" id="PS50217">
    <property type="entry name" value="BZIP"/>
    <property type="match status" value="1"/>
</dbReference>
<dbReference type="PANTHER" id="PTHR22952">
    <property type="entry name" value="CAMP-RESPONSE ELEMENT BINDING PROTEIN-RELATED"/>
    <property type="match status" value="1"/>
</dbReference>
<organism evidence="11 12">
    <name type="scientific">Rhododendron simsii</name>
    <name type="common">Sims's rhododendron</name>
    <dbReference type="NCBI Taxonomy" id="118357"/>
    <lineage>
        <taxon>Eukaryota</taxon>
        <taxon>Viridiplantae</taxon>
        <taxon>Streptophyta</taxon>
        <taxon>Embryophyta</taxon>
        <taxon>Tracheophyta</taxon>
        <taxon>Spermatophyta</taxon>
        <taxon>Magnoliopsida</taxon>
        <taxon>eudicotyledons</taxon>
        <taxon>Gunneridae</taxon>
        <taxon>Pentapetalae</taxon>
        <taxon>asterids</taxon>
        <taxon>Ericales</taxon>
        <taxon>Ericaceae</taxon>
        <taxon>Ericoideae</taxon>
        <taxon>Rhodoreae</taxon>
        <taxon>Rhododendron</taxon>
    </lineage>
</organism>
<keyword evidence="8" id="KW-0175">Coiled coil</keyword>
<reference evidence="11" key="1">
    <citation type="submission" date="2019-11" db="EMBL/GenBank/DDBJ databases">
        <authorList>
            <person name="Liu Y."/>
            <person name="Hou J."/>
            <person name="Li T.-Q."/>
            <person name="Guan C.-H."/>
            <person name="Wu X."/>
            <person name="Wu H.-Z."/>
            <person name="Ling F."/>
            <person name="Zhang R."/>
            <person name="Shi X.-G."/>
            <person name="Ren J.-P."/>
            <person name="Chen E.-F."/>
            <person name="Sun J.-M."/>
        </authorList>
    </citation>
    <scope>NUCLEOTIDE SEQUENCE</scope>
    <source>
        <strain evidence="11">Adult_tree_wgs_1</strain>
        <tissue evidence="11">Leaves</tissue>
    </source>
</reference>
<evidence type="ECO:0000256" key="8">
    <source>
        <dbReference type="SAM" id="Coils"/>
    </source>
</evidence>
<feature type="region of interest" description="Disordered" evidence="9">
    <location>
        <begin position="158"/>
        <end position="180"/>
    </location>
</feature>
<dbReference type="SUPFAM" id="SSF57959">
    <property type="entry name" value="Leucine zipper domain"/>
    <property type="match status" value="1"/>
</dbReference>
<sequence>MMGSYMNFKNFVEPSQPEPDVNFPLVRQSSIFSLTFDELQNTLGGTGKEFGSMNMDELLKNIWTTNETQSAAPSCAPGANLQTQGSLSLPRTLSQKTVDEVWRDLFKESTGANERSGGGGSGGGGEGRAHLPQREPTLGEMTLEDFLVRAGVVREDAQPISKPSHSGFFSEISQTNGNNKGLSLGSRKSARDNALPANQITGNHNSVANPQPQPLFPKQATVAIASCMPLVSNAQLAVGMVDPSINNGVVQGSFVQSGGVQGRKCGGVIFEKAIEKRQKRMVKNRESAARSRARKQAYTLELEAEIEKLKEINQELQKKQEEIMEMQKNQAVDTRNMRLRSKSQCLRRTLTGPW</sequence>
<dbReference type="Proteomes" id="UP000626092">
    <property type="component" value="Unassembled WGS sequence"/>
</dbReference>
<dbReference type="GO" id="GO:0005634">
    <property type="term" value="C:nucleus"/>
    <property type="evidence" value="ECO:0007669"/>
    <property type="project" value="UniProtKB-SubCell"/>
</dbReference>
<gene>
    <name evidence="11" type="ORF">RHSIM_Rhsim05G0085600</name>
</gene>
<evidence type="ECO:0000313" key="12">
    <source>
        <dbReference type="Proteomes" id="UP000626092"/>
    </source>
</evidence>
<feature type="domain" description="BZIP" evidence="10">
    <location>
        <begin position="274"/>
        <end position="325"/>
    </location>
</feature>
<evidence type="ECO:0000256" key="1">
    <source>
        <dbReference type="ARBA" id="ARBA00004123"/>
    </source>
</evidence>
<evidence type="ECO:0000256" key="9">
    <source>
        <dbReference type="SAM" id="MobiDB-lite"/>
    </source>
</evidence>